<dbReference type="Proteomes" id="UP000578030">
    <property type="component" value="Unassembled WGS sequence"/>
</dbReference>
<dbReference type="PANTHER" id="PTHR37089">
    <property type="entry name" value="PROTEIN U-RELATED"/>
    <property type="match status" value="1"/>
</dbReference>
<name>A0A7W4K536_9PROT</name>
<feature type="domain" description="Spore coat protein U/FanG" evidence="1">
    <location>
        <begin position="1"/>
        <end position="146"/>
    </location>
</feature>
<keyword evidence="2" id="KW-0167">Capsid protein</keyword>
<reference evidence="2 3" key="1">
    <citation type="submission" date="2020-04" db="EMBL/GenBank/DDBJ databases">
        <title>Description of novel Gluconacetobacter.</title>
        <authorList>
            <person name="Sombolestani A."/>
        </authorList>
    </citation>
    <scope>NUCLEOTIDE SEQUENCE [LARGE SCALE GENOMIC DNA]</scope>
    <source>
        <strain evidence="2 3">LMG 27802</strain>
    </source>
</reference>
<protein>
    <submittedName>
        <fullName evidence="2">Spore coat protein U domain-containing protein</fullName>
    </submittedName>
</protein>
<dbReference type="InterPro" id="IPR053167">
    <property type="entry name" value="Spore_coat_component"/>
</dbReference>
<keyword evidence="2" id="KW-0946">Virion</keyword>
<evidence type="ECO:0000313" key="2">
    <source>
        <dbReference type="EMBL" id="MBB2200570.1"/>
    </source>
</evidence>
<dbReference type="EMBL" id="JABEQM010000002">
    <property type="protein sequence ID" value="MBB2200570.1"/>
    <property type="molecule type" value="Genomic_DNA"/>
</dbReference>
<dbReference type="Pfam" id="PF05229">
    <property type="entry name" value="SCPU"/>
    <property type="match status" value="1"/>
</dbReference>
<evidence type="ECO:0000313" key="3">
    <source>
        <dbReference type="Proteomes" id="UP000578030"/>
    </source>
</evidence>
<evidence type="ECO:0000259" key="1">
    <source>
        <dbReference type="Pfam" id="PF05229"/>
    </source>
</evidence>
<comment type="caution">
    <text evidence="2">The sequence shown here is derived from an EMBL/GenBank/DDBJ whole genome shotgun (WGS) entry which is preliminary data.</text>
</comment>
<keyword evidence="3" id="KW-1185">Reference proteome</keyword>
<dbReference type="AlphaFoldDB" id="A0A7W4K536"/>
<accession>A0A7W4K536</accession>
<dbReference type="PANTHER" id="PTHR37089:SF4">
    <property type="entry name" value="EXPORTED PROTEIN"/>
    <property type="match status" value="1"/>
</dbReference>
<dbReference type="SMART" id="SM00972">
    <property type="entry name" value="SCPU"/>
    <property type="match status" value="1"/>
</dbReference>
<proteinExistence type="predicted"/>
<organism evidence="2 3">
    <name type="scientific">Gluconacetobacter tumulisoli</name>
    <dbReference type="NCBI Taxonomy" id="1286189"/>
    <lineage>
        <taxon>Bacteria</taxon>
        <taxon>Pseudomonadati</taxon>
        <taxon>Pseudomonadota</taxon>
        <taxon>Alphaproteobacteria</taxon>
        <taxon>Acetobacterales</taxon>
        <taxon>Acetobacteraceae</taxon>
        <taxon>Gluconacetobacter</taxon>
    </lineage>
</organism>
<gene>
    <name evidence="2" type="ORF">HLH28_03075</name>
</gene>
<dbReference type="RefSeq" id="WP_182954329.1">
    <property type="nucleotide sequence ID" value="NZ_JABEQM010000002.1"/>
</dbReference>
<dbReference type="InterPro" id="IPR007893">
    <property type="entry name" value="Spore_coat_U/FanG"/>
</dbReference>
<sequence length="149" mass="14803">MAVSAIVTAGCEIDGQVPADGGSVGSFGTLDFGSQPSLSTETLTGTLLGGSGVTISCTPGVAASMQVDGGRHDDGTTRNLQLAAGSAQVPYRLYSDSAETAEIPPGLAVTLDTSTTPGAVTLPLYGRLALPGTGPAGTYADTLTITLQW</sequence>